<feature type="domain" description="Amine oxidase" evidence="2">
    <location>
        <begin position="220"/>
        <end position="298"/>
    </location>
</feature>
<dbReference type="AlphaFoldDB" id="A0A9W9G7M4"/>
<sequence length="463" mass="52222">MAPKVSVESRQSVAIVGTGMAGLITAYILRNDSRGRFDVEVFEKQNHLSLDSASLTVSNKSGTKQRVDLPMRAFASGFYDNLKRMYDYFGVEYGSQRFVYPFSTISESSCEKKRNIRTHYIHSSHMHKFPPLKPEGSSWFTWLIEALYLGICYLWIVACSTFIKPIEANSSRPSETFRQYAARIRLPQYFLKHYYLPIMSAVTTCPHNALLNFPAIDIVDYQAKTFRKPHYTVMGGVHKVQDKLSKDLKVHFSSAATKIENVGTRVQLTWKNDGTGAIESKLFDHVIMAVTPDVVRAIFPPLRSVLGIIPTETVPAYVHRDFDRLPECSKVVDGEIESKPGLPPSERIHLCSNSSSTEFTHEHLSSVIITTSPILPIDPTKIEHSVFFTRTLRTPISRKVTNEIFESPVSYSDAVDSKQWRNGDGNVWLVGSWCWDGMVLLEGCIASALRIADKLDVEVPWAS</sequence>
<evidence type="ECO:0000313" key="4">
    <source>
        <dbReference type="Proteomes" id="UP001149165"/>
    </source>
</evidence>
<accession>A0A9W9G7M4</accession>
<proteinExistence type="predicted"/>
<dbReference type="Pfam" id="PF13450">
    <property type="entry name" value="NAD_binding_8"/>
    <property type="match status" value="1"/>
</dbReference>
<dbReference type="EMBL" id="JAPQKH010000002">
    <property type="protein sequence ID" value="KAJ5113487.1"/>
    <property type="molecule type" value="Genomic_DNA"/>
</dbReference>
<dbReference type="Proteomes" id="UP001149165">
    <property type="component" value="Unassembled WGS sequence"/>
</dbReference>
<organism evidence="3 4">
    <name type="scientific">Penicillium angulare</name>
    <dbReference type="NCBI Taxonomy" id="116970"/>
    <lineage>
        <taxon>Eukaryota</taxon>
        <taxon>Fungi</taxon>
        <taxon>Dikarya</taxon>
        <taxon>Ascomycota</taxon>
        <taxon>Pezizomycotina</taxon>
        <taxon>Eurotiomycetes</taxon>
        <taxon>Eurotiomycetidae</taxon>
        <taxon>Eurotiales</taxon>
        <taxon>Aspergillaceae</taxon>
        <taxon>Penicillium</taxon>
    </lineage>
</organism>
<dbReference type="InterPro" id="IPR036188">
    <property type="entry name" value="FAD/NAD-bd_sf"/>
</dbReference>
<keyword evidence="1" id="KW-1133">Transmembrane helix</keyword>
<dbReference type="SUPFAM" id="SSF51905">
    <property type="entry name" value="FAD/NAD(P)-binding domain"/>
    <property type="match status" value="1"/>
</dbReference>
<evidence type="ECO:0000259" key="2">
    <source>
        <dbReference type="Pfam" id="PF01593"/>
    </source>
</evidence>
<gene>
    <name evidence="3" type="ORF">N7456_002021</name>
</gene>
<dbReference type="PANTHER" id="PTHR42923:SF42">
    <property type="entry name" value="AMINE OXIDASE DOMAIN-CONTAINING PROTEIN"/>
    <property type="match status" value="1"/>
</dbReference>
<dbReference type="OrthoDB" id="5977668at2759"/>
<feature type="transmembrane region" description="Helical" evidence="1">
    <location>
        <begin position="12"/>
        <end position="29"/>
    </location>
</feature>
<dbReference type="GO" id="GO:0016491">
    <property type="term" value="F:oxidoreductase activity"/>
    <property type="evidence" value="ECO:0007669"/>
    <property type="project" value="InterPro"/>
</dbReference>
<name>A0A9W9G7M4_9EURO</name>
<dbReference type="Gene3D" id="1.10.405.20">
    <property type="match status" value="1"/>
</dbReference>
<reference evidence="3" key="1">
    <citation type="submission" date="2022-11" db="EMBL/GenBank/DDBJ databases">
        <authorList>
            <person name="Petersen C."/>
        </authorList>
    </citation>
    <scope>NUCLEOTIDE SEQUENCE</scope>
    <source>
        <strain evidence="3">IBT 30069</strain>
    </source>
</reference>
<dbReference type="Gene3D" id="3.50.50.60">
    <property type="entry name" value="FAD/NAD(P)-binding domain"/>
    <property type="match status" value="1"/>
</dbReference>
<keyword evidence="1" id="KW-0472">Membrane</keyword>
<protein>
    <recommendedName>
        <fullName evidence="2">Amine oxidase domain-containing protein</fullName>
    </recommendedName>
</protein>
<dbReference type="Pfam" id="PF01593">
    <property type="entry name" value="Amino_oxidase"/>
    <property type="match status" value="1"/>
</dbReference>
<comment type="caution">
    <text evidence="3">The sequence shown here is derived from an EMBL/GenBank/DDBJ whole genome shotgun (WGS) entry which is preliminary data.</text>
</comment>
<keyword evidence="1" id="KW-0812">Transmembrane</keyword>
<evidence type="ECO:0000256" key="1">
    <source>
        <dbReference type="SAM" id="Phobius"/>
    </source>
</evidence>
<reference evidence="3" key="2">
    <citation type="journal article" date="2023" name="IMA Fungus">
        <title>Comparative genomic study of the Penicillium genus elucidates a diverse pangenome and 15 lateral gene transfer events.</title>
        <authorList>
            <person name="Petersen C."/>
            <person name="Sorensen T."/>
            <person name="Nielsen M.R."/>
            <person name="Sondergaard T.E."/>
            <person name="Sorensen J.L."/>
            <person name="Fitzpatrick D.A."/>
            <person name="Frisvad J.C."/>
            <person name="Nielsen K.L."/>
        </authorList>
    </citation>
    <scope>NUCLEOTIDE SEQUENCE</scope>
    <source>
        <strain evidence="3">IBT 30069</strain>
    </source>
</reference>
<dbReference type="PANTHER" id="PTHR42923">
    <property type="entry name" value="PROTOPORPHYRINOGEN OXIDASE"/>
    <property type="match status" value="1"/>
</dbReference>
<dbReference type="InterPro" id="IPR050464">
    <property type="entry name" value="Zeta_carotene_desat/Oxidored"/>
</dbReference>
<dbReference type="InterPro" id="IPR002937">
    <property type="entry name" value="Amino_oxidase"/>
</dbReference>
<evidence type="ECO:0000313" key="3">
    <source>
        <dbReference type="EMBL" id="KAJ5113487.1"/>
    </source>
</evidence>
<keyword evidence="4" id="KW-1185">Reference proteome</keyword>